<dbReference type="PANTHER" id="PTHR48090:SF7">
    <property type="entry name" value="RFBJ PROTEIN"/>
    <property type="match status" value="1"/>
</dbReference>
<evidence type="ECO:0000256" key="1">
    <source>
        <dbReference type="SAM" id="Phobius"/>
    </source>
</evidence>
<reference evidence="3" key="1">
    <citation type="journal article" date="2020" name="mSystems">
        <title>Genome- and Community-Level Interaction Insights into Carbon Utilization and Element Cycling Functions of Hydrothermarchaeota in Hydrothermal Sediment.</title>
        <authorList>
            <person name="Zhou Z."/>
            <person name="Liu Y."/>
            <person name="Xu W."/>
            <person name="Pan J."/>
            <person name="Luo Z.H."/>
            <person name="Li M."/>
        </authorList>
    </citation>
    <scope>NUCLEOTIDE SEQUENCE [LARGE SCALE GENOMIC DNA]</scope>
    <source>
        <strain evidence="3">SpSt-123</strain>
    </source>
</reference>
<keyword evidence="3" id="KW-0808">Transferase</keyword>
<comment type="caution">
    <text evidence="3">The sequence shown here is derived from an EMBL/GenBank/DDBJ whole genome shotgun (WGS) entry which is preliminary data.</text>
</comment>
<accession>A0A7C1I5F7</accession>
<dbReference type="SUPFAM" id="SSF53448">
    <property type="entry name" value="Nucleotide-diphospho-sugar transferases"/>
    <property type="match status" value="1"/>
</dbReference>
<dbReference type="GO" id="GO:0016740">
    <property type="term" value="F:transferase activity"/>
    <property type="evidence" value="ECO:0007669"/>
    <property type="project" value="UniProtKB-KW"/>
</dbReference>
<dbReference type="CDD" id="cd04179">
    <property type="entry name" value="DPM_DPG-synthase_like"/>
    <property type="match status" value="1"/>
</dbReference>
<keyword evidence="1" id="KW-0812">Transmembrane</keyword>
<organism evidence="3">
    <name type="scientific">Fervidicoccus fontis</name>
    <dbReference type="NCBI Taxonomy" id="683846"/>
    <lineage>
        <taxon>Archaea</taxon>
        <taxon>Thermoproteota</taxon>
        <taxon>Thermoprotei</taxon>
        <taxon>Fervidicoccales</taxon>
        <taxon>Fervidicoccaceae</taxon>
        <taxon>Fervidicoccus</taxon>
    </lineage>
</organism>
<evidence type="ECO:0000259" key="2">
    <source>
        <dbReference type="Pfam" id="PF00535"/>
    </source>
</evidence>
<dbReference type="Pfam" id="PF00535">
    <property type="entry name" value="Glycos_transf_2"/>
    <property type="match status" value="1"/>
</dbReference>
<dbReference type="Gene3D" id="3.90.550.10">
    <property type="entry name" value="Spore Coat Polysaccharide Biosynthesis Protein SpsA, Chain A"/>
    <property type="match status" value="1"/>
</dbReference>
<evidence type="ECO:0000313" key="3">
    <source>
        <dbReference type="EMBL" id="HDS10548.1"/>
    </source>
</evidence>
<protein>
    <submittedName>
        <fullName evidence="3">Glycosyltransferase</fullName>
    </submittedName>
</protein>
<gene>
    <name evidence="3" type="ORF">ENO04_02845</name>
</gene>
<dbReference type="InterPro" id="IPR001173">
    <property type="entry name" value="Glyco_trans_2-like"/>
</dbReference>
<feature type="domain" description="Glycosyltransferase 2-like" evidence="2">
    <location>
        <begin position="19"/>
        <end position="140"/>
    </location>
</feature>
<feature type="transmembrane region" description="Helical" evidence="1">
    <location>
        <begin position="236"/>
        <end position="262"/>
    </location>
</feature>
<feature type="transmembrane region" description="Helical" evidence="1">
    <location>
        <begin position="268"/>
        <end position="295"/>
    </location>
</feature>
<sequence length="314" mass="34538">MNNNSREAGDYPSLSDINVIIPTLNEEQGIGRVLDELAEVGVPLRNVIVVDGNSVDRTREVAREKGAVVVIQEGRGKADAIKTGIRHADKDYVLVMDGDCTYPPGEIPRLLHACAEKSCDEVIGARINGKENMPALHRLGNKLLTMFFNALFGTGLRDVLSGMYLVKKDSLVGALFEFRGFSVESEIAAHIAGTGGRVCEVPITYRKRCGEAKLRALHGFNIALDMLRLSWRYNPASTIFIIGGVILIPGLILGAYAGYHYFFTGIKYYVKGLAAIIMTLTGLMSISLGILSLYLKRLELRLIALQRRIIEKKE</sequence>
<keyword evidence="1" id="KW-1133">Transmembrane helix</keyword>
<dbReference type="InterPro" id="IPR029044">
    <property type="entry name" value="Nucleotide-diphossugar_trans"/>
</dbReference>
<proteinExistence type="predicted"/>
<dbReference type="AlphaFoldDB" id="A0A7C1I5F7"/>
<dbReference type="EMBL" id="DSDY01000094">
    <property type="protein sequence ID" value="HDS10548.1"/>
    <property type="molecule type" value="Genomic_DNA"/>
</dbReference>
<dbReference type="PANTHER" id="PTHR48090">
    <property type="entry name" value="UNDECAPRENYL-PHOSPHATE 4-DEOXY-4-FORMAMIDO-L-ARABINOSE TRANSFERASE-RELATED"/>
    <property type="match status" value="1"/>
</dbReference>
<dbReference type="InterPro" id="IPR050256">
    <property type="entry name" value="Glycosyltransferase_2"/>
</dbReference>
<keyword evidence="1" id="KW-0472">Membrane</keyword>
<name>A0A7C1I5F7_9CREN</name>